<organism evidence="2 3">
    <name type="scientific">Phaseolus angularis</name>
    <name type="common">Azuki bean</name>
    <name type="synonym">Vigna angularis</name>
    <dbReference type="NCBI Taxonomy" id="3914"/>
    <lineage>
        <taxon>Eukaryota</taxon>
        <taxon>Viridiplantae</taxon>
        <taxon>Streptophyta</taxon>
        <taxon>Embryophyta</taxon>
        <taxon>Tracheophyta</taxon>
        <taxon>Spermatophyta</taxon>
        <taxon>Magnoliopsida</taxon>
        <taxon>eudicotyledons</taxon>
        <taxon>Gunneridae</taxon>
        <taxon>Pentapetalae</taxon>
        <taxon>rosids</taxon>
        <taxon>fabids</taxon>
        <taxon>Fabales</taxon>
        <taxon>Fabaceae</taxon>
        <taxon>Papilionoideae</taxon>
        <taxon>50 kb inversion clade</taxon>
        <taxon>NPAAA clade</taxon>
        <taxon>indigoferoid/millettioid clade</taxon>
        <taxon>Phaseoleae</taxon>
        <taxon>Vigna</taxon>
    </lineage>
</organism>
<evidence type="ECO:0000313" key="1">
    <source>
        <dbReference type="EMBL" id="KAG2391125.1"/>
    </source>
</evidence>
<comment type="caution">
    <text evidence="2">The sequence shown here is derived from an EMBL/GenBank/DDBJ whole genome shotgun (WGS) entry which is preliminary data.</text>
</comment>
<name>A0A8T0KPJ4_PHAAN</name>
<dbReference type="Proteomes" id="UP000743370">
    <property type="component" value="Unassembled WGS sequence"/>
</dbReference>
<dbReference type="AlphaFoldDB" id="A0A8T0KPJ4"/>
<proteinExistence type="predicted"/>
<dbReference type="EMBL" id="JABFOF010000003">
    <property type="protein sequence ID" value="KAG2401039.1"/>
    <property type="molecule type" value="Genomic_DNA"/>
</dbReference>
<gene>
    <name evidence="1" type="ORF">HKW66_Vig0131140</name>
    <name evidence="2" type="ORF">HKW66_Vig0199250</name>
</gene>
<evidence type="ECO:0000313" key="2">
    <source>
        <dbReference type="EMBL" id="KAG2401039.1"/>
    </source>
</evidence>
<dbReference type="EMBL" id="JABFOF010000007">
    <property type="protein sequence ID" value="KAG2391125.1"/>
    <property type="molecule type" value="Genomic_DNA"/>
</dbReference>
<protein>
    <submittedName>
        <fullName evidence="2">Uncharacterized protein</fullName>
    </submittedName>
</protein>
<accession>A0A8T0KPJ4</accession>
<evidence type="ECO:0000313" key="3">
    <source>
        <dbReference type="Proteomes" id="UP000743370"/>
    </source>
</evidence>
<sequence>MVERKLWEQLLKETAVLQRRVTSFYFVNSINYIWCNLSFKFSVISMGDSNNRIVNSALFIKDDCNP</sequence>
<reference evidence="2 3" key="1">
    <citation type="submission" date="2020-05" db="EMBL/GenBank/DDBJ databases">
        <title>Vigna angularis (adzuki bean) Var. LongXiaoDou No. 4 denovo assembly.</title>
        <authorList>
            <person name="Xiang H."/>
        </authorList>
    </citation>
    <scope>NUCLEOTIDE SEQUENCE [LARGE SCALE GENOMIC DNA]</scope>
    <source>
        <tissue evidence="2">Leaf</tissue>
    </source>
</reference>